<proteinExistence type="predicted"/>
<accession>A0A8T0GAN4</accession>
<dbReference type="InterPro" id="IPR038944">
    <property type="entry name" value="OEP7-like"/>
</dbReference>
<reference evidence="3 4" key="1">
    <citation type="submission" date="2020-06" db="EMBL/GenBank/DDBJ databases">
        <title>WGS assembly of Ceratodon purpureus strain R40.</title>
        <authorList>
            <person name="Carey S.B."/>
            <person name="Jenkins J."/>
            <person name="Shu S."/>
            <person name="Lovell J.T."/>
            <person name="Sreedasyam A."/>
            <person name="Maumus F."/>
            <person name="Tiley G.P."/>
            <person name="Fernandez-Pozo N."/>
            <person name="Barry K."/>
            <person name="Chen C."/>
            <person name="Wang M."/>
            <person name="Lipzen A."/>
            <person name="Daum C."/>
            <person name="Saski C.A."/>
            <person name="Payton A.C."/>
            <person name="Mcbreen J.C."/>
            <person name="Conrad R.E."/>
            <person name="Kollar L.M."/>
            <person name="Olsson S."/>
            <person name="Huttunen S."/>
            <person name="Landis J.B."/>
            <person name="Wickett N.J."/>
            <person name="Johnson M.G."/>
            <person name="Rensing S.A."/>
            <person name="Grimwood J."/>
            <person name="Schmutz J."/>
            <person name="Mcdaniel S.F."/>
        </authorList>
    </citation>
    <scope>NUCLEOTIDE SEQUENCE [LARGE SCALE GENOMIC DNA]</scope>
    <source>
        <strain evidence="3 4">R40</strain>
    </source>
</reference>
<comment type="caution">
    <text evidence="3">The sequence shown here is derived from an EMBL/GenBank/DDBJ whole genome shotgun (WGS) entry which is preliminary data.</text>
</comment>
<evidence type="ECO:0000313" key="3">
    <source>
        <dbReference type="EMBL" id="KAG0556140.1"/>
    </source>
</evidence>
<name>A0A8T0GAN4_CERPU</name>
<keyword evidence="2" id="KW-0812">Transmembrane</keyword>
<dbReference type="PANTHER" id="PTHR33982:SF7">
    <property type="entry name" value="OS07G0154300 PROTEIN"/>
    <property type="match status" value="1"/>
</dbReference>
<dbReference type="Proteomes" id="UP000822688">
    <property type="component" value="Chromosome 11"/>
</dbReference>
<dbReference type="AlphaFoldDB" id="A0A8T0GAN4"/>
<keyword evidence="4" id="KW-1185">Reference proteome</keyword>
<evidence type="ECO:0000313" key="4">
    <source>
        <dbReference type="Proteomes" id="UP000822688"/>
    </source>
</evidence>
<protein>
    <submittedName>
        <fullName evidence="3">Uncharacterized protein</fullName>
    </submittedName>
</protein>
<dbReference type="PANTHER" id="PTHR33982">
    <property type="entry name" value="OUTER ENVELOPE MEMBRANE PROTEIN 7-RELATED"/>
    <property type="match status" value="1"/>
</dbReference>
<gene>
    <name evidence="3" type="ORF">KC19_11G029000</name>
</gene>
<sequence length="112" mass="11637">MGQGKEEKKGHAIANAVVATASVALGYAALELGLGGVLKPGREAIQHSLEPEEEAAARVQATKLVEEVNHDATAHENTTRTPMEEEELAKSLQEHAASTPAAAAAPEAHTSH</sequence>
<feature type="compositionally biased region" description="Low complexity" evidence="1">
    <location>
        <begin position="94"/>
        <end position="112"/>
    </location>
</feature>
<keyword evidence="2" id="KW-1133">Transmembrane helix</keyword>
<organism evidence="3 4">
    <name type="scientific">Ceratodon purpureus</name>
    <name type="common">Fire moss</name>
    <name type="synonym">Dicranum purpureum</name>
    <dbReference type="NCBI Taxonomy" id="3225"/>
    <lineage>
        <taxon>Eukaryota</taxon>
        <taxon>Viridiplantae</taxon>
        <taxon>Streptophyta</taxon>
        <taxon>Embryophyta</taxon>
        <taxon>Bryophyta</taxon>
        <taxon>Bryophytina</taxon>
        <taxon>Bryopsida</taxon>
        <taxon>Dicranidae</taxon>
        <taxon>Pseudoditrichales</taxon>
        <taxon>Ditrichaceae</taxon>
        <taxon>Ceratodon</taxon>
    </lineage>
</organism>
<evidence type="ECO:0000256" key="2">
    <source>
        <dbReference type="SAM" id="Phobius"/>
    </source>
</evidence>
<dbReference type="EMBL" id="CM026432">
    <property type="protein sequence ID" value="KAG0556140.1"/>
    <property type="molecule type" value="Genomic_DNA"/>
</dbReference>
<feature type="region of interest" description="Disordered" evidence="1">
    <location>
        <begin position="71"/>
        <end position="112"/>
    </location>
</feature>
<evidence type="ECO:0000256" key="1">
    <source>
        <dbReference type="SAM" id="MobiDB-lite"/>
    </source>
</evidence>
<feature type="transmembrane region" description="Helical" evidence="2">
    <location>
        <begin position="12"/>
        <end position="30"/>
    </location>
</feature>
<keyword evidence="2" id="KW-0472">Membrane</keyword>